<dbReference type="Pfam" id="PF09103">
    <property type="entry name" value="BRCA-2_OB1"/>
    <property type="match status" value="1"/>
</dbReference>
<evidence type="ECO:0000256" key="1">
    <source>
        <dbReference type="SAM" id="MobiDB-lite"/>
    </source>
</evidence>
<dbReference type="Gene3D" id="2.40.50.140">
    <property type="entry name" value="Nucleic acid-binding proteins"/>
    <property type="match status" value="2"/>
</dbReference>
<dbReference type="EMBL" id="CP119902">
    <property type="protein sequence ID" value="WFD23220.1"/>
    <property type="molecule type" value="Genomic_DNA"/>
</dbReference>
<dbReference type="PANTHER" id="PTHR11289:SF0">
    <property type="entry name" value="BREAST CANCER TYPE 2 SUSCEPTIBILITY PROTEIN"/>
    <property type="match status" value="1"/>
</dbReference>
<dbReference type="GO" id="GO:0000724">
    <property type="term" value="P:double-strand break repair via homologous recombination"/>
    <property type="evidence" value="ECO:0007669"/>
    <property type="project" value="InterPro"/>
</dbReference>
<dbReference type="InterPro" id="IPR036315">
    <property type="entry name" value="BRCA2_hlx_sf"/>
</dbReference>
<reference evidence="4" key="1">
    <citation type="submission" date="2023-03" db="EMBL/GenBank/DDBJ databases">
        <title>Mating type loci evolution in Malassezia.</title>
        <authorList>
            <person name="Coelho M.A."/>
        </authorList>
    </citation>
    <scope>NUCLEOTIDE SEQUENCE</scope>
    <source>
        <strain evidence="4">CBS 12830</strain>
    </source>
</reference>
<dbReference type="SUPFAM" id="SSF81872">
    <property type="entry name" value="BRCA2 helical domain"/>
    <property type="match status" value="1"/>
</dbReference>
<feature type="domain" description="BRCA2 OB1" evidence="2">
    <location>
        <begin position="148"/>
        <end position="256"/>
    </location>
</feature>
<dbReference type="InterPro" id="IPR012340">
    <property type="entry name" value="NA-bd_OB-fold"/>
</dbReference>
<proteinExistence type="predicted"/>
<feature type="compositionally biased region" description="Polar residues" evidence="1">
    <location>
        <begin position="1"/>
        <end position="18"/>
    </location>
</feature>
<gene>
    <name evidence="4" type="ORF">MEQU1_001908</name>
</gene>
<dbReference type="GO" id="GO:0006355">
    <property type="term" value="P:regulation of DNA-templated transcription"/>
    <property type="evidence" value="ECO:0007669"/>
    <property type="project" value="TreeGrafter"/>
</dbReference>
<feature type="region of interest" description="Disordered" evidence="1">
    <location>
        <begin position="1"/>
        <end position="22"/>
    </location>
</feature>
<name>A0AAF0ECT1_9BASI</name>
<keyword evidence="5" id="KW-1185">Reference proteome</keyword>
<dbReference type="InterPro" id="IPR015187">
    <property type="entry name" value="BRCA2_OB_1"/>
</dbReference>
<evidence type="ECO:0000259" key="2">
    <source>
        <dbReference type="Pfam" id="PF09103"/>
    </source>
</evidence>
<dbReference type="AlphaFoldDB" id="A0AAF0ECT1"/>
<evidence type="ECO:0000313" key="4">
    <source>
        <dbReference type="EMBL" id="WFD23220.1"/>
    </source>
</evidence>
<evidence type="ECO:0000259" key="3">
    <source>
        <dbReference type="Pfam" id="PF09169"/>
    </source>
</evidence>
<dbReference type="Proteomes" id="UP001214415">
    <property type="component" value="Chromosome 3"/>
</dbReference>
<dbReference type="Pfam" id="PF09169">
    <property type="entry name" value="BRCA-2_helical"/>
    <property type="match status" value="1"/>
</dbReference>
<dbReference type="InterPro" id="IPR015252">
    <property type="entry name" value="BRCA2_hlx"/>
</dbReference>
<protein>
    <submittedName>
        <fullName evidence="4">Uncharacterized protein</fullName>
    </submittedName>
</protein>
<dbReference type="InterPro" id="IPR015525">
    <property type="entry name" value="BRCA2"/>
</dbReference>
<organism evidence="4 5">
    <name type="scientific">Malassezia equina</name>
    <dbReference type="NCBI Taxonomy" id="1381935"/>
    <lineage>
        <taxon>Eukaryota</taxon>
        <taxon>Fungi</taxon>
        <taxon>Dikarya</taxon>
        <taxon>Basidiomycota</taxon>
        <taxon>Ustilaginomycotina</taxon>
        <taxon>Malasseziomycetes</taxon>
        <taxon>Malasseziales</taxon>
        <taxon>Malasseziaceae</taxon>
        <taxon>Malassezia</taxon>
    </lineage>
</organism>
<dbReference type="SUPFAM" id="SSF50249">
    <property type="entry name" value="Nucleic acid-binding proteins"/>
    <property type="match status" value="1"/>
</dbReference>
<feature type="domain" description="Breast cancer type 2 susceptibility protein helical" evidence="3">
    <location>
        <begin position="94"/>
        <end position="144"/>
    </location>
</feature>
<evidence type="ECO:0000313" key="5">
    <source>
        <dbReference type="Proteomes" id="UP001214415"/>
    </source>
</evidence>
<dbReference type="PANTHER" id="PTHR11289">
    <property type="entry name" value="BREAST CANCER TYPE 2 SUSCEPTIBILITY PROTEIN BRCA2"/>
    <property type="match status" value="1"/>
</dbReference>
<sequence>MSPLRTSQLAKSGASKSPSPLRKQISLGITPPGLLPHVWKSEAEAREHGVPAEVCLILQNPTRASHYAFVSLDKPPRGATDAYTELLQLGAHQVPLKWVQNHWQLILWKLAAYVASDPRQVQVYWHWDRVLCDLRYRYEREVHKKERSVIKRMQEEPQQFTKPMILCVHQILRFDDTSEKGASLVLQLTDGWYKVRAELDASLRQAVERRKIRLGHKLAIACAKGTHVLDAVYTSDLLLSSNATWLAAWDAKLGEQPHAPVSSLGRLVPEGGLVARIDVLADRVYPMGYMEGELDAKGALVFRGPQYGADEEQERQQAWEARLDRARAYLAEVAPRLERAAAWLEARCHMDYEGAATAGM</sequence>
<accession>A0AAF0ECT1</accession>